<dbReference type="NCBIfam" id="TIGR00879">
    <property type="entry name" value="SP"/>
    <property type="match status" value="1"/>
</dbReference>
<dbReference type="OrthoDB" id="6612291at2759"/>
<keyword evidence="11" id="KW-0762">Sugar transport</keyword>
<gene>
    <name evidence="11" type="ORF">Slin15195_G053920</name>
</gene>
<reference evidence="11" key="1">
    <citation type="submission" date="2022-06" db="EMBL/GenBank/DDBJ databases">
        <title>Complete genome sequences of two strains of the flax pathogen Septoria linicola.</title>
        <authorList>
            <person name="Lapalu N."/>
            <person name="Simon A."/>
            <person name="Demenou B."/>
            <person name="Paumier D."/>
            <person name="Guillot M.-P."/>
            <person name="Gout L."/>
            <person name="Valade R."/>
        </authorList>
    </citation>
    <scope>NUCLEOTIDE SEQUENCE</scope>
    <source>
        <strain evidence="11">SE15195</strain>
    </source>
</reference>
<protein>
    <submittedName>
        <fullName evidence="11">Major facilitator, sugar transporter, major facilitator superfamily</fullName>
    </submittedName>
</protein>
<dbReference type="GO" id="GO:0016020">
    <property type="term" value="C:membrane"/>
    <property type="evidence" value="ECO:0007669"/>
    <property type="project" value="UniProtKB-SubCell"/>
</dbReference>
<dbReference type="InterPro" id="IPR020846">
    <property type="entry name" value="MFS_dom"/>
</dbReference>
<organism evidence="11 12">
    <name type="scientific">Septoria linicola</name>
    <dbReference type="NCBI Taxonomy" id="215465"/>
    <lineage>
        <taxon>Eukaryota</taxon>
        <taxon>Fungi</taxon>
        <taxon>Dikarya</taxon>
        <taxon>Ascomycota</taxon>
        <taxon>Pezizomycotina</taxon>
        <taxon>Dothideomycetes</taxon>
        <taxon>Dothideomycetidae</taxon>
        <taxon>Mycosphaerellales</taxon>
        <taxon>Mycosphaerellaceae</taxon>
        <taxon>Septoria</taxon>
    </lineage>
</organism>
<dbReference type="Gene3D" id="1.20.1250.20">
    <property type="entry name" value="MFS general substrate transporter like domains"/>
    <property type="match status" value="1"/>
</dbReference>
<keyword evidence="4 9" id="KW-0812">Transmembrane</keyword>
<keyword evidence="6 9" id="KW-0472">Membrane</keyword>
<evidence type="ECO:0000256" key="5">
    <source>
        <dbReference type="ARBA" id="ARBA00022989"/>
    </source>
</evidence>
<evidence type="ECO:0000256" key="2">
    <source>
        <dbReference type="ARBA" id="ARBA00010992"/>
    </source>
</evidence>
<evidence type="ECO:0000313" key="12">
    <source>
        <dbReference type="Proteomes" id="UP001056384"/>
    </source>
</evidence>
<name>A0A9Q9ARX7_9PEZI</name>
<dbReference type="InterPro" id="IPR003663">
    <property type="entry name" value="Sugar/inositol_transpt"/>
</dbReference>
<comment type="subcellular location">
    <subcellularLocation>
        <location evidence="1">Membrane</location>
        <topology evidence="1">Multi-pass membrane protein</topology>
    </subcellularLocation>
</comment>
<evidence type="ECO:0000256" key="1">
    <source>
        <dbReference type="ARBA" id="ARBA00004141"/>
    </source>
</evidence>
<feature type="transmembrane region" description="Helical" evidence="9">
    <location>
        <begin position="188"/>
        <end position="211"/>
    </location>
</feature>
<evidence type="ECO:0000313" key="11">
    <source>
        <dbReference type="EMBL" id="USW52073.1"/>
    </source>
</evidence>
<accession>A0A9Q9ARX7</accession>
<feature type="transmembrane region" description="Helical" evidence="9">
    <location>
        <begin position="279"/>
        <end position="301"/>
    </location>
</feature>
<feature type="transmembrane region" description="Helical" evidence="9">
    <location>
        <begin position="447"/>
        <end position="464"/>
    </location>
</feature>
<keyword evidence="5 9" id="KW-1133">Transmembrane helix</keyword>
<dbReference type="InterPro" id="IPR005828">
    <property type="entry name" value="MFS_sugar_transport-like"/>
</dbReference>
<feature type="region of interest" description="Disordered" evidence="8">
    <location>
        <begin position="516"/>
        <end position="555"/>
    </location>
</feature>
<feature type="transmembrane region" description="Helical" evidence="9">
    <location>
        <begin position="159"/>
        <end position="176"/>
    </location>
</feature>
<sequence>MGRNFYGLRGLHLNIAIAVVAGTDFALFGYDQGVMGGLLTLPSFLNLFPEIDTAHPERTGRTASEVSNIQGITVGGYTLGCFFGAVATIWLGNMLGRKKTILVGSAIMIVGAALQASSFHLGQLIASRLITGFGNGMNTSTVPTWQSETSKSHRRGQMVMIEGSLIVFGVMLSYWIDLGFSFLEPSTVSWRFPIAFQIVLALFIVAIIPGLPESPRWLVLKGRDAEALEVLSALNDTTEDDPKIQSEFKAVKDTVFEMAQGSFSDCFKFNRNRNFHRTVLGYVNQMFQQISGINIITYYIPTIFENSIGLSPFLSRLLAALNGTEYFLASIIAIFTIEKVGRRKLMLFGAAGQSLSMAILAGCTSIPTDDPRSGQAGIAAAVFLFVFNSFFAIGWLGMTWLYPAEITPLDIRAPANAISTTANWIFNFMVVMVTPVAFANIEYNTYTIFAVINAFMVPCVYFFFPETAYRSLEEMDEIFHKVHGFKGAFDVVKVAKKQPRRYGKNGELLIAYDETEEAREVERRRSSVVSGGRKTAGGNDLESGEKLEALHSEKK</sequence>
<dbReference type="PROSITE" id="PS50850">
    <property type="entry name" value="MFS"/>
    <property type="match status" value="1"/>
</dbReference>
<keyword evidence="12" id="KW-1185">Reference proteome</keyword>
<dbReference type="Proteomes" id="UP001056384">
    <property type="component" value="Chromosome 4"/>
</dbReference>
<feature type="transmembrane region" description="Helical" evidence="9">
    <location>
        <begin position="12"/>
        <end position="30"/>
    </location>
</feature>
<dbReference type="PANTHER" id="PTHR48022:SF68">
    <property type="entry name" value="MAJOR FACILITATOR SUPERFAMILY (MFS) PROFILE DOMAIN-CONTAINING PROTEIN-RELATED"/>
    <property type="match status" value="1"/>
</dbReference>
<comment type="similarity">
    <text evidence="2 7">Belongs to the major facilitator superfamily. Sugar transporter (TC 2.A.1.1) family.</text>
</comment>
<evidence type="ECO:0000256" key="6">
    <source>
        <dbReference type="ARBA" id="ARBA00023136"/>
    </source>
</evidence>
<evidence type="ECO:0000259" key="10">
    <source>
        <dbReference type="PROSITE" id="PS50850"/>
    </source>
</evidence>
<evidence type="ECO:0000256" key="3">
    <source>
        <dbReference type="ARBA" id="ARBA00022448"/>
    </source>
</evidence>
<dbReference type="InterPro" id="IPR050360">
    <property type="entry name" value="MFS_Sugar_Transporters"/>
</dbReference>
<feature type="domain" description="Major facilitator superfamily (MFS) profile" evidence="10">
    <location>
        <begin position="17"/>
        <end position="468"/>
    </location>
</feature>
<evidence type="ECO:0000256" key="9">
    <source>
        <dbReference type="SAM" id="Phobius"/>
    </source>
</evidence>
<evidence type="ECO:0000256" key="7">
    <source>
        <dbReference type="RuleBase" id="RU003346"/>
    </source>
</evidence>
<dbReference type="EMBL" id="CP099421">
    <property type="protein sequence ID" value="USW52073.1"/>
    <property type="molecule type" value="Genomic_DNA"/>
</dbReference>
<feature type="transmembrane region" description="Helical" evidence="9">
    <location>
        <begin position="379"/>
        <end position="402"/>
    </location>
</feature>
<dbReference type="PANTHER" id="PTHR48022">
    <property type="entry name" value="PLASTIDIC GLUCOSE TRANSPORTER 4"/>
    <property type="match status" value="1"/>
</dbReference>
<evidence type="ECO:0000256" key="8">
    <source>
        <dbReference type="SAM" id="MobiDB-lite"/>
    </source>
</evidence>
<dbReference type="AlphaFoldDB" id="A0A9Q9ARX7"/>
<dbReference type="PRINTS" id="PR00171">
    <property type="entry name" value="SUGRTRNSPORT"/>
</dbReference>
<dbReference type="SUPFAM" id="SSF103473">
    <property type="entry name" value="MFS general substrate transporter"/>
    <property type="match status" value="1"/>
</dbReference>
<feature type="transmembrane region" description="Helical" evidence="9">
    <location>
        <begin position="422"/>
        <end position="441"/>
    </location>
</feature>
<evidence type="ECO:0000256" key="4">
    <source>
        <dbReference type="ARBA" id="ARBA00022692"/>
    </source>
</evidence>
<dbReference type="GO" id="GO:0005351">
    <property type="term" value="F:carbohydrate:proton symporter activity"/>
    <property type="evidence" value="ECO:0007669"/>
    <property type="project" value="TreeGrafter"/>
</dbReference>
<proteinExistence type="inferred from homology"/>
<dbReference type="Pfam" id="PF00083">
    <property type="entry name" value="Sugar_tr"/>
    <property type="match status" value="1"/>
</dbReference>
<feature type="transmembrane region" description="Helical" evidence="9">
    <location>
        <begin position="313"/>
        <end position="335"/>
    </location>
</feature>
<dbReference type="InterPro" id="IPR005829">
    <property type="entry name" value="Sugar_transporter_CS"/>
</dbReference>
<dbReference type="InterPro" id="IPR036259">
    <property type="entry name" value="MFS_trans_sf"/>
</dbReference>
<dbReference type="FunFam" id="1.20.1250.20:FF:000061">
    <property type="entry name" value="MFS sugar transporter"/>
    <property type="match status" value="1"/>
</dbReference>
<keyword evidence="3 7" id="KW-0813">Transport</keyword>
<feature type="transmembrane region" description="Helical" evidence="9">
    <location>
        <begin position="74"/>
        <end position="92"/>
    </location>
</feature>
<dbReference type="PROSITE" id="PS00216">
    <property type="entry name" value="SUGAR_TRANSPORT_1"/>
    <property type="match status" value="1"/>
</dbReference>
<feature type="compositionally biased region" description="Basic and acidic residues" evidence="8">
    <location>
        <begin position="543"/>
        <end position="555"/>
    </location>
</feature>